<proteinExistence type="inferred from homology"/>
<protein>
    <recommendedName>
        <fullName evidence="2">GTP cyclohydrolase FolE2</fullName>
        <ecNumber evidence="2">3.5.4.16</ecNumber>
    </recommendedName>
</protein>
<comment type="catalytic activity">
    <reaction evidence="2">
        <text>GTP + H2O = 7,8-dihydroneopterin 3'-triphosphate + formate + H(+)</text>
        <dbReference type="Rhea" id="RHEA:17473"/>
        <dbReference type="ChEBI" id="CHEBI:15377"/>
        <dbReference type="ChEBI" id="CHEBI:15378"/>
        <dbReference type="ChEBI" id="CHEBI:15740"/>
        <dbReference type="ChEBI" id="CHEBI:37565"/>
        <dbReference type="ChEBI" id="CHEBI:58462"/>
        <dbReference type="EC" id="3.5.4.16"/>
    </reaction>
</comment>
<dbReference type="GO" id="GO:0003934">
    <property type="term" value="F:GTP cyclohydrolase I activity"/>
    <property type="evidence" value="ECO:0007669"/>
    <property type="project" value="UniProtKB-UniRule"/>
</dbReference>
<dbReference type="Pfam" id="PF02649">
    <property type="entry name" value="GCHY-1"/>
    <property type="match status" value="1"/>
</dbReference>
<evidence type="ECO:0000313" key="3">
    <source>
        <dbReference type="EMBL" id="EGC17253.1"/>
    </source>
</evidence>
<reference evidence="3 4" key="1">
    <citation type="submission" date="2011-01" db="EMBL/GenBank/DDBJ databases">
        <authorList>
            <person name="Muzny D."/>
            <person name="Qin X."/>
            <person name="Deng J."/>
            <person name="Jiang H."/>
            <person name="Liu Y."/>
            <person name="Qu J."/>
            <person name="Song X.-Z."/>
            <person name="Zhang L."/>
            <person name="Thornton R."/>
            <person name="Coyle M."/>
            <person name="Francisco L."/>
            <person name="Jackson L."/>
            <person name="Javaid M."/>
            <person name="Korchina V."/>
            <person name="Kovar C."/>
            <person name="Mata R."/>
            <person name="Mathew T."/>
            <person name="Ngo R."/>
            <person name="Nguyen L."/>
            <person name="Nguyen N."/>
            <person name="Okwuonu G."/>
            <person name="Ongeri F."/>
            <person name="Pham C."/>
            <person name="Simmons D."/>
            <person name="Wilczek-Boney K."/>
            <person name="Hale W."/>
            <person name="Jakkamsetti A."/>
            <person name="Pham P."/>
            <person name="Ruth R."/>
            <person name="San Lucas F."/>
            <person name="Warren J."/>
            <person name="Zhang J."/>
            <person name="Zhao Z."/>
            <person name="Zhou C."/>
            <person name="Zhu D."/>
            <person name="Lee S."/>
            <person name="Bess C."/>
            <person name="Blankenburg K."/>
            <person name="Forbes L."/>
            <person name="Fu Q."/>
            <person name="Gubbala S."/>
            <person name="Hirani K."/>
            <person name="Jayaseelan J.C."/>
            <person name="Lara F."/>
            <person name="Munidasa M."/>
            <person name="Palculict T."/>
            <person name="Patil S."/>
            <person name="Pu L.-L."/>
            <person name="Saada N."/>
            <person name="Tang L."/>
            <person name="Weissenberger G."/>
            <person name="Zhu Y."/>
            <person name="Hemphill L."/>
            <person name="Shang Y."/>
            <person name="Youmans B."/>
            <person name="Ayvaz T."/>
            <person name="Ross M."/>
            <person name="Santibanez J."/>
            <person name="Aqrawi P."/>
            <person name="Gross S."/>
            <person name="Joshi V."/>
            <person name="Fowler G."/>
            <person name="Nazareth L."/>
            <person name="Reid J."/>
            <person name="Worley K."/>
            <person name="Petrosino J."/>
            <person name="Highlander S."/>
            <person name="Gibbs R."/>
        </authorList>
    </citation>
    <scope>NUCLEOTIDE SEQUENCE [LARGE SCALE GENOMIC DNA]</scope>
    <source>
        <strain evidence="3 4">ATCC 33394</strain>
    </source>
</reference>
<dbReference type="Proteomes" id="UP000004088">
    <property type="component" value="Unassembled WGS sequence"/>
</dbReference>
<dbReference type="GO" id="GO:0046654">
    <property type="term" value="P:tetrahydrofolate biosynthetic process"/>
    <property type="evidence" value="ECO:0007669"/>
    <property type="project" value="UniProtKB-UniRule"/>
</dbReference>
<dbReference type="HAMAP" id="MF_01527_B">
    <property type="entry name" value="GTP_cyclohydrol_B"/>
    <property type="match status" value="1"/>
</dbReference>
<dbReference type="UniPathway" id="UPA00848">
    <property type="reaction ID" value="UER00151"/>
</dbReference>
<keyword evidence="4" id="KW-1185">Reference proteome</keyword>
<dbReference type="InterPro" id="IPR022838">
    <property type="entry name" value="GTP_cyclohydrolase_FolE2"/>
</dbReference>
<dbReference type="Gene3D" id="3.10.270.10">
    <property type="entry name" value="Urate Oxidase"/>
    <property type="match status" value="1"/>
</dbReference>
<keyword evidence="1 2" id="KW-0378">Hydrolase</keyword>
<dbReference type="EMBL" id="AEWV01000021">
    <property type="protein sequence ID" value="EGC17253.1"/>
    <property type="molecule type" value="Genomic_DNA"/>
</dbReference>
<organism evidence="3 4">
    <name type="scientific">Kingella denitrificans ATCC 33394</name>
    <dbReference type="NCBI Taxonomy" id="888741"/>
    <lineage>
        <taxon>Bacteria</taxon>
        <taxon>Pseudomonadati</taxon>
        <taxon>Pseudomonadota</taxon>
        <taxon>Betaproteobacteria</taxon>
        <taxon>Neisseriales</taxon>
        <taxon>Neisseriaceae</taxon>
        <taxon>Kingella</taxon>
    </lineage>
</organism>
<sequence length="314" mass="35320">MPKYGEVIYCALLKTVAILICRKQEVQAAFNSIQNLCRIERYGCGALVHTNEELYGMNAIADVQSSQDLRNIPIDQVGIKDLRFPIRIQSQSGEQSTVARLTMTVFLPADQKGTHMSRFVALMEEQQAAFSAAELQRLTEKMLARLDSDAGKISASFPFFRTKTAPVSGIRSLLDYDVSLSCEIRNGAAKSSLHVVVPVTSLCPCSKEISQYGAHNQRSHVTVRLHTNAPVEIEEVLDWVEGQASCQLYGLLKRPDEKYVTERAYDNPKFVEDMVRDIALILQQDARIESFELESENFESIHNHSAYAVICWQR</sequence>
<comment type="caution">
    <text evidence="3">The sequence shown here is derived from an EMBL/GenBank/DDBJ whole genome shotgun (WGS) entry which is preliminary data.</text>
</comment>
<accession>F0EZT4</accession>
<dbReference type="HOGENOM" id="CLU_062816_0_1_4"/>
<dbReference type="STRING" id="888741.HMPREF9098_1269"/>
<evidence type="ECO:0000256" key="1">
    <source>
        <dbReference type="ARBA" id="ARBA00022801"/>
    </source>
</evidence>
<comment type="similarity">
    <text evidence="2">Belongs to the GTP cyclohydrolase IV family.</text>
</comment>
<comment type="pathway">
    <text evidence="2">Cofactor biosynthesis; 7,8-dihydroneopterin triphosphate biosynthesis; 7,8-dihydroneopterin triphosphate from GTP: step 1/1.</text>
</comment>
<dbReference type="NCBIfam" id="NF010200">
    <property type="entry name" value="PRK13674.1-1"/>
    <property type="match status" value="1"/>
</dbReference>
<dbReference type="EC" id="3.5.4.16" evidence="2"/>
<dbReference type="PANTHER" id="PTHR36445">
    <property type="entry name" value="GTP CYCLOHYDROLASE MPTA"/>
    <property type="match status" value="1"/>
</dbReference>
<comment type="function">
    <text evidence="2">Converts GTP to 7,8-dihydroneopterin triphosphate.</text>
</comment>
<evidence type="ECO:0000313" key="4">
    <source>
        <dbReference type="Proteomes" id="UP000004088"/>
    </source>
</evidence>
<evidence type="ECO:0000256" key="2">
    <source>
        <dbReference type="HAMAP-Rule" id="MF_01527"/>
    </source>
</evidence>
<name>F0EZT4_9NEIS</name>
<feature type="site" description="May be catalytically important" evidence="2">
    <location>
        <position position="203"/>
    </location>
</feature>
<gene>
    <name evidence="2" type="primary">folE2</name>
    <name evidence="3" type="synonym">folE</name>
    <name evidence="3" type="ORF">HMPREF9098_1269</name>
</gene>
<dbReference type="PANTHER" id="PTHR36445:SF1">
    <property type="entry name" value="GTP CYCLOHYDROLASE MPTA"/>
    <property type="match status" value="1"/>
</dbReference>
<dbReference type="AlphaFoldDB" id="F0EZT4"/>
<dbReference type="InterPro" id="IPR003801">
    <property type="entry name" value="GTP_cyclohydrolase_FolE2/MptA"/>
</dbReference>